<organism evidence="1 2">
    <name type="scientific">Dufourea novaeangliae</name>
    <name type="common">Sweat bee</name>
    <dbReference type="NCBI Taxonomy" id="178035"/>
    <lineage>
        <taxon>Eukaryota</taxon>
        <taxon>Metazoa</taxon>
        <taxon>Ecdysozoa</taxon>
        <taxon>Arthropoda</taxon>
        <taxon>Hexapoda</taxon>
        <taxon>Insecta</taxon>
        <taxon>Pterygota</taxon>
        <taxon>Neoptera</taxon>
        <taxon>Endopterygota</taxon>
        <taxon>Hymenoptera</taxon>
        <taxon>Apocrita</taxon>
        <taxon>Aculeata</taxon>
        <taxon>Apoidea</taxon>
        <taxon>Anthophila</taxon>
        <taxon>Halictidae</taxon>
        <taxon>Rophitinae</taxon>
        <taxon>Dufourea</taxon>
    </lineage>
</organism>
<name>A0A154P9T6_DUFNO</name>
<evidence type="ECO:0000313" key="1">
    <source>
        <dbReference type="EMBL" id="KZC08696.1"/>
    </source>
</evidence>
<gene>
    <name evidence="1" type="ORF">WN55_10718</name>
</gene>
<protein>
    <submittedName>
        <fullName evidence="1">Uncharacterized protein</fullName>
    </submittedName>
</protein>
<dbReference type="Proteomes" id="UP000076502">
    <property type="component" value="Unassembled WGS sequence"/>
</dbReference>
<reference evidence="1 2" key="1">
    <citation type="submission" date="2015-07" db="EMBL/GenBank/DDBJ databases">
        <title>The genome of Dufourea novaeangliae.</title>
        <authorList>
            <person name="Pan H."/>
            <person name="Kapheim K."/>
        </authorList>
    </citation>
    <scope>NUCLEOTIDE SEQUENCE [LARGE SCALE GENOMIC DNA]</scope>
    <source>
        <strain evidence="1">0120121106</strain>
        <tissue evidence="1">Whole body</tissue>
    </source>
</reference>
<proteinExistence type="predicted"/>
<keyword evidence="2" id="KW-1185">Reference proteome</keyword>
<sequence length="100" mass="10986">MNRKRITQQAENRGRSVIGFQAGVERTSGHPLHLAIAVAKTRASVRIRAGTSLTRNSLGRESKSFVRTTRSLEKLSAKTTQALQRRGNFGALGRCKRAVP</sequence>
<dbReference type="EMBL" id="KQ434856">
    <property type="protein sequence ID" value="KZC08696.1"/>
    <property type="molecule type" value="Genomic_DNA"/>
</dbReference>
<accession>A0A154P9T6</accession>
<evidence type="ECO:0000313" key="2">
    <source>
        <dbReference type="Proteomes" id="UP000076502"/>
    </source>
</evidence>
<dbReference type="AlphaFoldDB" id="A0A154P9T6"/>